<sequence>METPITAVGTESEKKPSPFSVSLIQKDDTQDPIVGCHFTLEIRAYHPDMMKLLEDGDITLGSLYQGIHHIMKQRECQGLNLGFDANHDNKLHVLALAFLCVIRKYEGKVATYIERSKDAFSGSEQLLARIHIGDDHLGTFDPEVYQICGVPVPHGMYHITLNTQLTPPHQDDGLSVTLGVILNSPARGLAGRSPMGVDAKRLISSFPKGTDPWASLGDIKEKRTAVAKLRSILF</sequence>
<dbReference type="EMBL" id="MK112501">
    <property type="protein sequence ID" value="AZP55485.1"/>
    <property type="molecule type" value="Viral_cRNA"/>
</dbReference>
<dbReference type="InterPro" id="IPR031454">
    <property type="entry name" value="Viral_M"/>
</dbReference>
<accession>A0A3Q9D1E8</accession>
<proteinExistence type="predicted"/>
<name>A0A3Q9D1E8_9RHAB</name>
<organism evidence="1">
    <name type="scientific">Morogoro maize-associated virus</name>
    <dbReference type="NCBI Taxonomy" id="2497337"/>
    <lineage>
        <taxon>Viruses</taxon>
        <taxon>Riboviria</taxon>
        <taxon>Orthornavirae</taxon>
        <taxon>Negarnaviricota</taxon>
        <taxon>Haploviricotina</taxon>
        <taxon>Monjiviricetes</taxon>
        <taxon>Mononegavirales</taxon>
        <taxon>Rhabdoviridae</taxon>
        <taxon>Betarhabdovirinae</taxon>
        <taxon>Alphanucleorhabdovirus</taxon>
        <taxon>Alphanucleorhabdovirus morogoromaydis</taxon>
    </lineage>
</organism>
<evidence type="ECO:0000313" key="1">
    <source>
        <dbReference type="EMBL" id="AZP55485.1"/>
    </source>
</evidence>
<reference evidence="1" key="1">
    <citation type="submission" date="2018-10" db="EMBL/GenBank/DDBJ databases">
        <title>Molecular characterization of a divergent member of the viral genus Nucleorhabdovirus, detected in maize (Zea mays) in Tanzania.</title>
        <authorList>
            <person name="Read D.A."/>
            <person name="Featherston J."/>
            <person name="Rees D.J.G."/>
            <person name="Thompson G.D."/>
            <person name="Roberts R."/>
            <person name="Flett B.C."/>
            <person name="Mashingaidze K."/>
            <person name="Pietersen G."/>
            <person name="Kiula B."/>
            <person name="Kullaya A."/>
            <person name="Mbega E."/>
        </authorList>
    </citation>
    <scope>NUCLEOTIDE SEQUENCE</scope>
    <source>
        <strain evidence="1">16-0121</strain>
    </source>
</reference>
<protein>
    <submittedName>
        <fullName evidence="1">Matrix protein</fullName>
    </submittedName>
</protein>
<dbReference type="Pfam" id="PF17055">
    <property type="entry name" value="VMR2"/>
    <property type="match status" value="1"/>
</dbReference>